<protein>
    <recommendedName>
        <fullName evidence="3">RING-type domain-containing protein</fullName>
    </recommendedName>
</protein>
<comment type="caution">
    <text evidence="4">The sequence shown here is derived from an EMBL/GenBank/DDBJ whole genome shotgun (WGS) entry which is preliminary data.</text>
</comment>
<evidence type="ECO:0000313" key="5">
    <source>
        <dbReference type="Proteomes" id="UP001188597"/>
    </source>
</evidence>
<gene>
    <name evidence="4" type="ORF">RJ639_011952</name>
</gene>
<dbReference type="GO" id="GO:0008270">
    <property type="term" value="F:zinc ion binding"/>
    <property type="evidence" value="ECO:0007669"/>
    <property type="project" value="UniProtKB-KW"/>
</dbReference>
<evidence type="ECO:0000313" key="4">
    <source>
        <dbReference type="EMBL" id="KAK3010201.1"/>
    </source>
</evidence>
<dbReference type="SUPFAM" id="SSF57850">
    <property type="entry name" value="RING/U-box"/>
    <property type="match status" value="1"/>
</dbReference>
<keyword evidence="1" id="KW-0863">Zinc-finger</keyword>
<dbReference type="InterPro" id="IPR013083">
    <property type="entry name" value="Znf_RING/FYVE/PHD"/>
</dbReference>
<proteinExistence type="predicted"/>
<sequence>MVMDNAFAKTICSICYEDLKPIVEDLQSISICGHVFHELWSWFEYCSNGKKKNCPVCKQTCSEANVARLYFQSVGDQNDLSASQSTHGCFEDPKELQREVKRLERKAVGLNSVVENQQKELNAVNEELSNCKKQLKLEVMLKNNALEEKAVVQQLLHLKSEELNTLTSERVRLQERNMALAKELAALKLVSDLNLEEEDVLKLASLGKEGNNHKETIDILRKSLVIRNKSYKELMAKCNALGRGEARSLSKLEKANEKLKKLKTRVQELETVVEVKENEDLRAFKASKPTACKLDALSVVDHKLNSSYMSKCSVGDQTKKPAVQEISSKRKRFSSLNDTHISNIKKSRIAHDQDIGSCILIDEDVLGIPSLPRGSGPEVNEDLALEKCSGSRQGVASDTKNKALVHGPSYKDEVSGSRNFCEDAGTNTAPAYMDEDLVSLRDNTTQDQPLPNIRKEIPSPVPVSQSDYSALIFPFMSTYVDHLLVNHQEIAASLDDKETSALAKKYKYGARAVLLSLYILY</sequence>
<accession>A0AA89AS62</accession>
<keyword evidence="1" id="KW-0479">Metal-binding</keyword>
<keyword evidence="1" id="KW-0862">Zinc</keyword>
<evidence type="ECO:0000256" key="1">
    <source>
        <dbReference type="PROSITE-ProRule" id="PRU00175"/>
    </source>
</evidence>
<keyword evidence="2" id="KW-0175">Coiled coil</keyword>
<name>A0AA89AS62_9ASTE</name>
<evidence type="ECO:0000259" key="3">
    <source>
        <dbReference type="PROSITE" id="PS50089"/>
    </source>
</evidence>
<dbReference type="AlphaFoldDB" id="A0AA89AS62"/>
<organism evidence="4 5">
    <name type="scientific">Escallonia herrerae</name>
    <dbReference type="NCBI Taxonomy" id="1293975"/>
    <lineage>
        <taxon>Eukaryota</taxon>
        <taxon>Viridiplantae</taxon>
        <taxon>Streptophyta</taxon>
        <taxon>Embryophyta</taxon>
        <taxon>Tracheophyta</taxon>
        <taxon>Spermatophyta</taxon>
        <taxon>Magnoliopsida</taxon>
        <taxon>eudicotyledons</taxon>
        <taxon>Gunneridae</taxon>
        <taxon>Pentapetalae</taxon>
        <taxon>asterids</taxon>
        <taxon>campanulids</taxon>
        <taxon>Escalloniales</taxon>
        <taxon>Escalloniaceae</taxon>
        <taxon>Escallonia</taxon>
    </lineage>
</organism>
<dbReference type="EMBL" id="JAVXUP010001569">
    <property type="protein sequence ID" value="KAK3010201.1"/>
    <property type="molecule type" value="Genomic_DNA"/>
</dbReference>
<feature type="coiled-coil region" evidence="2">
    <location>
        <begin position="100"/>
        <end position="190"/>
    </location>
</feature>
<reference evidence="4" key="1">
    <citation type="submission" date="2022-12" db="EMBL/GenBank/DDBJ databases">
        <title>Draft genome assemblies for two species of Escallonia (Escalloniales).</title>
        <authorList>
            <person name="Chanderbali A."/>
            <person name="Dervinis C."/>
            <person name="Anghel I."/>
            <person name="Soltis D."/>
            <person name="Soltis P."/>
            <person name="Zapata F."/>
        </authorList>
    </citation>
    <scope>NUCLEOTIDE SEQUENCE</scope>
    <source>
        <strain evidence="4">UCBG64.0493</strain>
        <tissue evidence="4">Leaf</tissue>
    </source>
</reference>
<dbReference type="Gene3D" id="3.30.40.10">
    <property type="entry name" value="Zinc/RING finger domain, C3HC4 (zinc finger)"/>
    <property type="match status" value="1"/>
</dbReference>
<keyword evidence="5" id="KW-1185">Reference proteome</keyword>
<dbReference type="PANTHER" id="PTHR47344:SF1">
    <property type="entry name" value="RING ZINC FINGER PROTEIN-RELATED"/>
    <property type="match status" value="1"/>
</dbReference>
<dbReference type="Proteomes" id="UP001188597">
    <property type="component" value="Unassembled WGS sequence"/>
</dbReference>
<feature type="domain" description="RING-type" evidence="3">
    <location>
        <begin position="12"/>
        <end position="58"/>
    </location>
</feature>
<dbReference type="PANTHER" id="PTHR47344">
    <property type="entry name" value="RING ZINC FINGER PROTEIN-RELATED"/>
    <property type="match status" value="1"/>
</dbReference>
<dbReference type="InterPro" id="IPR001841">
    <property type="entry name" value="Znf_RING"/>
</dbReference>
<dbReference type="PROSITE" id="PS50089">
    <property type="entry name" value="ZF_RING_2"/>
    <property type="match status" value="1"/>
</dbReference>
<evidence type="ECO:0000256" key="2">
    <source>
        <dbReference type="SAM" id="Coils"/>
    </source>
</evidence>
<feature type="coiled-coil region" evidence="2">
    <location>
        <begin position="245"/>
        <end position="279"/>
    </location>
</feature>